<evidence type="ECO:0000313" key="1">
    <source>
        <dbReference type="EMBL" id="CAA9564998.1"/>
    </source>
</evidence>
<protein>
    <submittedName>
        <fullName evidence="1">Uncharacterized protein</fullName>
    </submittedName>
</protein>
<name>A0A6J4V0C0_9BACT</name>
<dbReference type="AlphaFoldDB" id="A0A6J4V0C0"/>
<proteinExistence type="predicted"/>
<dbReference type="EMBL" id="CADCWK010000219">
    <property type="protein sequence ID" value="CAA9564998.1"/>
    <property type="molecule type" value="Genomic_DNA"/>
</dbReference>
<gene>
    <name evidence="1" type="ORF">AVDCRST_MAG33-1963</name>
</gene>
<organism evidence="1">
    <name type="scientific">uncultured Thermomicrobiales bacterium</name>
    <dbReference type="NCBI Taxonomy" id="1645740"/>
    <lineage>
        <taxon>Bacteria</taxon>
        <taxon>Pseudomonadati</taxon>
        <taxon>Thermomicrobiota</taxon>
        <taxon>Thermomicrobia</taxon>
        <taxon>Thermomicrobiales</taxon>
        <taxon>environmental samples</taxon>
    </lineage>
</organism>
<accession>A0A6J4V0C0</accession>
<reference evidence="1" key="1">
    <citation type="submission" date="2020-02" db="EMBL/GenBank/DDBJ databases">
        <authorList>
            <person name="Meier V. D."/>
        </authorList>
    </citation>
    <scope>NUCLEOTIDE SEQUENCE</scope>
    <source>
        <strain evidence="1">AVDCRST_MAG33</strain>
    </source>
</reference>
<sequence length="74" mass="8057">MIPPIVPEQVRIVHERQVVEIVRRRRLARLAGPPAPSAFRRVVGGALVRAGRAIGDQSVPADPIVPNRPGVRIV</sequence>